<organism evidence="6 7">
    <name type="scientific">Muricomes intestini</name>
    <dbReference type="NCBI Taxonomy" id="1796634"/>
    <lineage>
        <taxon>Bacteria</taxon>
        <taxon>Bacillati</taxon>
        <taxon>Bacillota</taxon>
        <taxon>Clostridia</taxon>
        <taxon>Lachnospirales</taxon>
        <taxon>Lachnospiraceae</taxon>
        <taxon>Muricomes</taxon>
    </lineage>
</organism>
<keyword evidence="2 5" id="KW-0812">Transmembrane</keyword>
<comment type="subcellular location">
    <subcellularLocation>
        <location evidence="1">Membrane</location>
        <topology evidence="1">Multi-pass membrane protein</topology>
    </subcellularLocation>
</comment>
<protein>
    <submittedName>
        <fullName evidence="6">Energy-coupling factor transport system permease protein</fullName>
    </submittedName>
</protein>
<dbReference type="PANTHER" id="PTHR33514">
    <property type="entry name" value="PROTEIN ABCI12, CHLOROPLASTIC"/>
    <property type="match status" value="1"/>
</dbReference>
<feature type="transmembrane region" description="Helical" evidence="5">
    <location>
        <begin position="14"/>
        <end position="34"/>
    </location>
</feature>
<dbReference type="Pfam" id="PF02361">
    <property type="entry name" value="CbiQ"/>
    <property type="match status" value="1"/>
</dbReference>
<evidence type="ECO:0000313" key="7">
    <source>
        <dbReference type="Proteomes" id="UP000295726"/>
    </source>
</evidence>
<dbReference type="EMBL" id="SLZZ01000002">
    <property type="protein sequence ID" value="TCS82310.1"/>
    <property type="molecule type" value="Genomic_DNA"/>
</dbReference>
<feature type="transmembrane region" description="Helical" evidence="5">
    <location>
        <begin position="247"/>
        <end position="267"/>
    </location>
</feature>
<dbReference type="PANTHER" id="PTHR33514:SF1">
    <property type="entry name" value="ABC TRANSPORTER PERMEASE"/>
    <property type="match status" value="1"/>
</dbReference>
<dbReference type="CDD" id="cd16914">
    <property type="entry name" value="EcfT"/>
    <property type="match status" value="1"/>
</dbReference>
<feature type="transmembrane region" description="Helical" evidence="5">
    <location>
        <begin position="68"/>
        <end position="86"/>
    </location>
</feature>
<keyword evidence="7" id="KW-1185">Reference proteome</keyword>
<evidence type="ECO:0000256" key="4">
    <source>
        <dbReference type="ARBA" id="ARBA00023136"/>
    </source>
</evidence>
<evidence type="ECO:0000256" key="3">
    <source>
        <dbReference type="ARBA" id="ARBA00022989"/>
    </source>
</evidence>
<sequence length="277" mass="32092">MKAKLFDYIDRDNFIYNLSGLTKLVCFICMTFSVMFSYDIRYILFVMLLSVIFFWMSEIKFKQIKLMTIYVAIFLLMNFVLTYLFSPQYGIEIYGTSHELFRITSRYTVTLEQLLYQVTKITKYASVVPLGMIFLLTTNPSEFAASLNRIGVNYKGAYALSLTLRYFPDMIRDYQDIALAQQSRGLDMSKKEKLGTRVKNVMNICVPLIFSTLDRIELISNAMDLRGFGKYKKRTWYVAKPLRKGDWGAMAFGALILAGSLFMSFAVNGSRFYNPFI</sequence>
<dbReference type="Proteomes" id="UP000295726">
    <property type="component" value="Unassembled WGS sequence"/>
</dbReference>
<gene>
    <name evidence="6" type="ORF">EDD59_102179</name>
</gene>
<reference evidence="6 7" key="1">
    <citation type="submission" date="2019-03" db="EMBL/GenBank/DDBJ databases">
        <title>Genomic Encyclopedia of Type Strains, Phase IV (KMG-IV): sequencing the most valuable type-strain genomes for metagenomic binning, comparative biology and taxonomic classification.</title>
        <authorList>
            <person name="Goeker M."/>
        </authorList>
    </citation>
    <scope>NUCLEOTIDE SEQUENCE [LARGE SCALE GENOMIC DNA]</scope>
    <source>
        <strain evidence="6 7">DSM 29489</strain>
    </source>
</reference>
<accession>A0A4R3KGF2</accession>
<feature type="transmembrane region" description="Helical" evidence="5">
    <location>
        <begin position="40"/>
        <end position="56"/>
    </location>
</feature>
<dbReference type="AlphaFoldDB" id="A0A4R3KGF2"/>
<comment type="caution">
    <text evidence="6">The sequence shown here is derived from an EMBL/GenBank/DDBJ whole genome shotgun (WGS) entry which is preliminary data.</text>
</comment>
<keyword evidence="3 5" id="KW-1133">Transmembrane helix</keyword>
<evidence type="ECO:0000256" key="5">
    <source>
        <dbReference type="SAM" id="Phobius"/>
    </source>
</evidence>
<proteinExistence type="predicted"/>
<keyword evidence="4 5" id="KW-0472">Membrane</keyword>
<evidence type="ECO:0000256" key="1">
    <source>
        <dbReference type="ARBA" id="ARBA00004141"/>
    </source>
</evidence>
<dbReference type="OrthoDB" id="8635523at2"/>
<evidence type="ECO:0000256" key="2">
    <source>
        <dbReference type="ARBA" id="ARBA00022692"/>
    </source>
</evidence>
<evidence type="ECO:0000313" key="6">
    <source>
        <dbReference type="EMBL" id="TCS82310.1"/>
    </source>
</evidence>
<name>A0A4R3KGF2_9FIRM</name>
<dbReference type="RefSeq" id="WP_132378529.1">
    <property type="nucleotide sequence ID" value="NZ_DAIPCY010000094.1"/>
</dbReference>
<dbReference type="GO" id="GO:0005886">
    <property type="term" value="C:plasma membrane"/>
    <property type="evidence" value="ECO:0007669"/>
    <property type="project" value="UniProtKB-ARBA"/>
</dbReference>
<dbReference type="InterPro" id="IPR003339">
    <property type="entry name" value="ABC/ECF_trnsptr_transmembrane"/>
</dbReference>